<feature type="region of interest" description="Disordered" evidence="1">
    <location>
        <begin position="1"/>
        <end position="20"/>
    </location>
</feature>
<comment type="caution">
    <text evidence="3">The sequence shown here is derived from an EMBL/GenBank/DDBJ whole genome shotgun (WGS) entry which is preliminary data.</text>
</comment>
<keyword evidence="2" id="KW-1133">Transmembrane helix</keyword>
<name>A0A4Q2T0N9_9ACTN</name>
<feature type="transmembrane region" description="Helical" evidence="2">
    <location>
        <begin position="236"/>
        <end position="265"/>
    </location>
</feature>
<feature type="transmembrane region" description="Helical" evidence="2">
    <location>
        <begin position="390"/>
        <end position="412"/>
    </location>
</feature>
<evidence type="ECO:0008006" key="5">
    <source>
        <dbReference type="Google" id="ProtNLM"/>
    </source>
</evidence>
<accession>A0A4Q2T0N9</accession>
<dbReference type="AlphaFoldDB" id="A0A4Q2T0N9"/>
<evidence type="ECO:0000313" key="3">
    <source>
        <dbReference type="EMBL" id="RYC11533.1"/>
    </source>
</evidence>
<feature type="transmembrane region" description="Helical" evidence="2">
    <location>
        <begin position="424"/>
        <end position="445"/>
    </location>
</feature>
<feature type="transmembrane region" description="Helical" evidence="2">
    <location>
        <begin position="81"/>
        <end position="101"/>
    </location>
</feature>
<protein>
    <recommendedName>
        <fullName evidence="5">O-antigen ligase family protein</fullName>
    </recommendedName>
</protein>
<dbReference type="OrthoDB" id="5147663at2"/>
<evidence type="ECO:0000313" key="4">
    <source>
        <dbReference type="Proteomes" id="UP000291101"/>
    </source>
</evidence>
<keyword evidence="2" id="KW-0812">Transmembrane</keyword>
<feature type="transmembrane region" description="Helical" evidence="2">
    <location>
        <begin position="113"/>
        <end position="135"/>
    </location>
</feature>
<keyword evidence="4" id="KW-1185">Reference proteome</keyword>
<gene>
    <name evidence="3" type="ORF">EUA94_09230</name>
</gene>
<feature type="transmembrane region" description="Helical" evidence="2">
    <location>
        <begin position="53"/>
        <end position="69"/>
    </location>
</feature>
<evidence type="ECO:0000256" key="1">
    <source>
        <dbReference type="SAM" id="MobiDB-lite"/>
    </source>
</evidence>
<evidence type="ECO:0000256" key="2">
    <source>
        <dbReference type="SAM" id="Phobius"/>
    </source>
</evidence>
<feature type="transmembrane region" description="Helical" evidence="2">
    <location>
        <begin position="147"/>
        <end position="168"/>
    </location>
</feature>
<reference evidence="3 4" key="1">
    <citation type="submission" date="2019-01" db="EMBL/GenBank/DDBJ databases">
        <title>Novel species of Nocardioides.</title>
        <authorList>
            <person name="Liu Q."/>
            <person name="X Y.-H."/>
        </authorList>
    </citation>
    <scope>NUCLEOTIDE SEQUENCE [LARGE SCALE GENOMIC DNA]</scope>
    <source>
        <strain evidence="3 4">HLT2-9</strain>
    </source>
</reference>
<sequence>MSAAPSADAEVRAGEPGGRHPMLGSQGRLFLWPVVTTACVFGPYLIGGVRTEQLALLCSALAAVVVLLVSRRLVPALRPGWPVLALWAAYAATAAVGGVLIESRIPWGSGSLVAGLDNAFLPLATMTVTATWMVLFDKQHLVRILSWMVAGGMAANGAVALATSYVGADRIPLLRLFWAAGGDDVTVAELAAGNGRFSGIFNQPAEAGVAYSLAAFCLVHLMRSGTRVPTKVWLPLWALIVVGGLLTLSKIFVIGGVVVAGGLILSGRRHRLPLSMASVAVVVAAGVLAAVGGLGSWGASGQLAWYVDSARAGNSWAYTLSAGRFGDASADAGSLGGEQAPSGDSGVPEEFQQPGGLVELSRVVLDEHPWFGVGARGLPVSYDATWVETIIVAGLVGLVLMVGVHLFLLVRWWRLRGTLAREEWRLAGAVVLLVWGSSFGMPSLTGNRESSLMWILLALLVVFRSPSERSKPPAESQA</sequence>
<organism evidence="3 4">
    <name type="scientific">Nocardioides zhouii</name>
    <dbReference type="NCBI Taxonomy" id="1168729"/>
    <lineage>
        <taxon>Bacteria</taxon>
        <taxon>Bacillati</taxon>
        <taxon>Actinomycetota</taxon>
        <taxon>Actinomycetes</taxon>
        <taxon>Propionibacteriales</taxon>
        <taxon>Nocardioidaceae</taxon>
        <taxon>Nocardioides</taxon>
    </lineage>
</organism>
<proteinExistence type="predicted"/>
<dbReference type="Proteomes" id="UP000291101">
    <property type="component" value="Unassembled WGS sequence"/>
</dbReference>
<feature type="transmembrane region" description="Helical" evidence="2">
    <location>
        <begin position="277"/>
        <end position="299"/>
    </location>
</feature>
<keyword evidence="2" id="KW-0472">Membrane</keyword>
<dbReference type="RefSeq" id="WP_129426573.1">
    <property type="nucleotide sequence ID" value="NZ_SDWV01000007.1"/>
</dbReference>
<feature type="transmembrane region" description="Helical" evidence="2">
    <location>
        <begin position="29"/>
        <end position="47"/>
    </location>
</feature>
<dbReference type="EMBL" id="SDWV01000007">
    <property type="protein sequence ID" value="RYC11533.1"/>
    <property type="molecule type" value="Genomic_DNA"/>
</dbReference>